<proteinExistence type="predicted"/>
<feature type="non-terminal residue" evidence="3">
    <location>
        <position position="156"/>
    </location>
</feature>
<evidence type="ECO:0000259" key="2">
    <source>
        <dbReference type="PROSITE" id="PS51186"/>
    </source>
</evidence>
<dbReference type="PANTHER" id="PTHR13947">
    <property type="entry name" value="GNAT FAMILY N-ACETYLTRANSFERASE"/>
    <property type="match status" value="1"/>
</dbReference>
<dbReference type="GO" id="GO:0008080">
    <property type="term" value="F:N-acetyltransferase activity"/>
    <property type="evidence" value="ECO:0007669"/>
    <property type="project" value="InterPro"/>
</dbReference>
<dbReference type="AlphaFoldDB" id="A0A0F8W287"/>
<dbReference type="InterPro" id="IPR050769">
    <property type="entry name" value="NAT_camello-type"/>
</dbReference>
<evidence type="ECO:0000256" key="1">
    <source>
        <dbReference type="ARBA" id="ARBA00022679"/>
    </source>
</evidence>
<reference evidence="3" key="1">
    <citation type="journal article" date="2015" name="Nature">
        <title>Complex archaea that bridge the gap between prokaryotes and eukaryotes.</title>
        <authorList>
            <person name="Spang A."/>
            <person name="Saw J.H."/>
            <person name="Jorgensen S.L."/>
            <person name="Zaremba-Niedzwiedzka K."/>
            <person name="Martijn J."/>
            <person name="Lind A.E."/>
            <person name="van Eijk R."/>
            <person name="Schleper C."/>
            <person name="Guy L."/>
            <person name="Ettema T.J."/>
        </authorList>
    </citation>
    <scope>NUCLEOTIDE SEQUENCE</scope>
</reference>
<dbReference type="SUPFAM" id="SSF55729">
    <property type="entry name" value="Acyl-CoA N-acyltransferases (Nat)"/>
    <property type="match status" value="1"/>
</dbReference>
<dbReference type="CDD" id="cd04301">
    <property type="entry name" value="NAT_SF"/>
    <property type="match status" value="1"/>
</dbReference>
<comment type="caution">
    <text evidence="3">The sequence shown here is derived from an EMBL/GenBank/DDBJ whole genome shotgun (WGS) entry which is preliminary data.</text>
</comment>
<dbReference type="Gene3D" id="3.40.630.30">
    <property type="match status" value="1"/>
</dbReference>
<evidence type="ECO:0000313" key="3">
    <source>
        <dbReference type="EMBL" id="KKK50822.1"/>
    </source>
</evidence>
<dbReference type="InterPro" id="IPR016181">
    <property type="entry name" value="Acyl_CoA_acyltransferase"/>
</dbReference>
<accession>A0A0F8W287</accession>
<name>A0A0F8W287_9ZZZZ</name>
<dbReference type="InterPro" id="IPR000182">
    <property type="entry name" value="GNAT_dom"/>
</dbReference>
<gene>
    <name evidence="3" type="ORF">LCGC14_3121170</name>
</gene>
<dbReference type="EMBL" id="LAZR01067827">
    <property type="protein sequence ID" value="KKK50822.1"/>
    <property type="molecule type" value="Genomic_DNA"/>
</dbReference>
<feature type="domain" description="N-acetyltransferase" evidence="2">
    <location>
        <begin position="18"/>
        <end position="156"/>
    </location>
</feature>
<protein>
    <recommendedName>
        <fullName evidence="2">N-acetyltransferase domain-containing protein</fullName>
    </recommendedName>
</protein>
<sequence length="156" mass="18075">MKQKKIEEPVIRYGYSPGAIGRITELHARYYHQHWEFGLFFESKVASELVEFLSRFEENRDGLWTAVANKQIVGAIAIDGIHADAGEAHLRWFILAPEYQNVGTGNRLLGQAIDFCRKAKFDRIYLWTFSGLDAARHLYEKYRFRFVAEQAGSQWG</sequence>
<dbReference type="PROSITE" id="PS51186">
    <property type="entry name" value="GNAT"/>
    <property type="match status" value="1"/>
</dbReference>
<keyword evidence="1" id="KW-0808">Transferase</keyword>
<dbReference type="Pfam" id="PF00583">
    <property type="entry name" value="Acetyltransf_1"/>
    <property type="match status" value="1"/>
</dbReference>
<organism evidence="3">
    <name type="scientific">marine sediment metagenome</name>
    <dbReference type="NCBI Taxonomy" id="412755"/>
    <lineage>
        <taxon>unclassified sequences</taxon>
        <taxon>metagenomes</taxon>
        <taxon>ecological metagenomes</taxon>
    </lineage>
</organism>
<dbReference type="PANTHER" id="PTHR13947:SF37">
    <property type="entry name" value="LD18367P"/>
    <property type="match status" value="1"/>
</dbReference>